<dbReference type="AlphaFoldDB" id="A0A7G9RZ85"/>
<evidence type="ECO:0000313" key="1">
    <source>
        <dbReference type="EMBL" id="QNN60910.1"/>
    </source>
</evidence>
<protein>
    <submittedName>
        <fullName evidence="1">Uncharacterized protein</fullName>
    </submittedName>
</protein>
<dbReference type="EMBL" id="CP060715">
    <property type="protein sequence ID" value="QNN60910.1"/>
    <property type="molecule type" value="Genomic_DNA"/>
</dbReference>
<evidence type="ECO:0000313" key="2">
    <source>
        <dbReference type="Proteomes" id="UP000515928"/>
    </source>
</evidence>
<dbReference type="RefSeq" id="WP_187534030.1">
    <property type="nucleotide sequence ID" value="NZ_CBCSHU010000009.1"/>
</dbReference>
<proteinExistence type="predicted"/>
<dbReference type="Proteomes" id="UP000515928">
    <property type="component" value="Chromosome"/>
</dbReference>
<sequence>MNEFTILQDDNEYLQFVLVKTIKNYEYTPNNFTSNYIMNVSLKSDLYKLDLELEFYRYNLITFLDSLKSLYSTLNGEAHLNNGFYDNDVMLKVSSVGNLGNIELDMQIIRYGINSNFSGEDKILFIRGMDQTYLTLLITSLTDFLESN</sequence>
<organism evidence="1 2">
    <name type="scientific">Erysipelothrix inopinata</name>
    <dbReference type="NCBI Taxonomy" id="225084"/>
    <lineage>
        <taxon>Bacteria</taxon>
        <taxon>Bacillati</taxon>
        <taxon>Bacillota</taxon>
        <taxon>Erysipelotrichia</taxon>
        <taxon>Erysipelotrichales</taxon>
        <taxon>Erysipelotrichaceae</taxon>
        <taxon>Erysipelothrix</taxon>
    </lineage>
</organism>
<gene>
    <name evidence="1" type="ORF">H9L01_00605</name>
</gene>
<reference evidence="1 2" key="1">
    <citation type="submission" date="2020-08" db="EMBL/GenBank/DDBJ databases">
        <title>Genome sequence of Erysipelothrix inopinata DSM 15511T.</title>
        <authorList>
            <person name="Hyun D.-W."/>
            <person name="Bae J.-W."/>
        </authorList>
    </citation>
    <scope>NUCLEOTIDE SEQUENCE [LARGE SCALE GENOMIC DNA]</scope>
    <source>
        <strain evidence="1 2">DSM 15511</strain>
    </source>
</reference>
<accession>A0A7G9RZ85</accession>
<dbReference type="KEGG" id="eio:H9L01_00605"/>
<name>A0A7G9RZ85_9FIRM</name>
<keyword evidence="2" id="KW-1185">Reference proteome</keyword>